<accession>A0A7M7MLM4</accession>
<dbReference type="AlphaFoldDB" id="A0A7M7MLP2"/>
<evidence type="ECO:0000313" key="5">
    <source>
        <dbReference type="RefSeq" id="XP_026297845.1"/>
    </source>
</evidence>
<dbReference type="OrthoDB" id="7602998at2759"/>
<accession>A0A8B8H1J6</accession>
<dbReference type="RefSeq" id="XP_026297844.1">
    <property type="nucleotide sequence ID" value="XM_026442059.1"/>
</dbReference>
<dbReference type="KEGG" id="ame:113218918"/>
<gene>
    <name evidence="4 5" type="primary">LOC113218918</name>
</gene>
<proteinExistence type="predicted"/>
<feature type="signal peptide" evidence="1">
    <location>
        <begin position="1"/>
        <end position="20"/>
    </location>
</feature>
<evidence type="ECO:0000313" key="2">
    <source>
        <dbReference type="EnsemblMetazoa" id="XP_026297845"/>
    </source>
</evidence>
<name>A0A7M7MLP2_APIME</name>
<keyword evidence="1" id="KW-0732">Signal</keyword>
<dbReference type="EnsemblMetazoa" id="XM_026442060">
    <property type="protein sequence ID" value="XP_026297845"/>
    <property type="gene ID" value="LOC113218918"/>
</dbReference>
<dbReference type="RefSeq" id="XP_026297845.1">
    <property type="nucleotide sequence ID" value="XM_026442060.1"/>
</dbReference>
<evidence type="ECO:0000313" key="3">
    <source>
        <dbReference type="Proteomes" id="UP000005203"/>
    </source>
</evidence>
<accession>A0A7M7MLP2</accession>
<evidence type="ECO:0000313" key="4">
    <source>
        <dbReference type="RefSeq" id="XP_026297844.1"/>
    </source>
</evidence>
<organism evidence="2">
    <name type="scientific">Apis mellifera</name>
    <name type="common">Honeybee</name>
    <dbReference type="NCBI Taxonomy" id="7460"/>
    <lineage>
        <taxon>Eukaryota</taxon>
        <taxon>Metazoa</taxon>
        <taxon>Ecdysozoa</taxon>
        <taxon>Arthropoda</taxon>
        <taxon>Hexapoda</taxon>
        <taxon>Insecta</taxon>
        <taxon>Pterygota</taxon>
        <taxon>Neoptera</taxon>
        <taxon>Endopterygota</taxon>
        <taxon>Hymenoptera</taxon>
        <taxon>Apocrita</taxon>
        <taxon>Aculeata</taxon>
        <taxon>Apoidea</taxon>
        <taxon>Anthophila</taxon>
        <taxon>Apidae</taxon>
        <taxon>Apis</taxon>
    </lineage>
</organism>
<dbReference type="EnsemblMetazoa" id="XM_026442059">
    <property type="protein sequence ID" value="XP_026297844"/>
    <property type="gene ID" value="LOC113218918"/>
</dbReference>
<keyword evidence="3" id="KW-1185">Reference proteome</keyword>
<evidence type="ECO:0000256" key="1">
    <source>
        <dbReference type="SAM" id="SignalP"/>
    </source>
</evidence>
<reference evidence="4 5" key="2">
    <citation type="submission" date="2025-04" db="UniProtKB">
        <authorList>
            <consortium name="RefSeq"/>
        </authorList>
    </citation>
    <scope>IDENTIFICATION</scope>
    <source>
        <strain evidence="4 5">DH4</strain>
        <tissue evidence="4 5">Whole body</tissue>
    </source>
</reference>
<sequence length="428" mass="47001">MANIISLSVVILSCIVLVHAEPATAVNSYPIIGESNGFEYNSNIINNGAYMADKEGHRENIDFYGGGNSGHLLTNSRSQGNLEESLTSNSYNGFSPSSHNTDFSTYSNTGNRENLASNSYFANNAAQSSFGSYTSTNSNGDSTFKTYTHGNDQTGSDFNQFSINKHKNLSYMKFSDNLTGATSAGNYPELGTENSSFREDYSGDSFRNHASNDAGFTDSADQIYNREVPNLFNSPSNDYSYGKHKGTTHNIGGSNKFMNDVYSFHPETRYVRGSHGNMGRDYSSSMILSNPGNNPFGNIRGNNGVYGKLNKYNKYLGDYISNGLNYFSKEQDIDYLFGNYGKGNGKLATIKEGRPNSYFGGSLYLNKIVGGHKSKSNFMNSYPSTSSIAYPSMPSLHSSNSYTDNPVLRRYRSNSYVPGHASSYSGYY</sequence>
<feature type="chain" id="PRO_5044660475" evidence="1">
    <location>
        <begin position="21"/>
        <end position="428"/>
    </location>
</feature>
<accession>A0A8B8H496</accession>
<protein>
    <submittedName>
        <fullName evidence="4 5">Mediator of RNA polymerase II transcription subunit 26 isoform X1</fullName>
    </submittedName>
</protein>
<dbReference type="Proteomes" id="UP000005203">
    <property type="component" value="Linkage group LG8"/>
</dbReference>
<reference evidence="2" key="1">
    <citation type="submission" date="2021-01" db="UniProtKB">
        <authorList>
            <consortium name="EnsemblMetazoa"/>
        </authorList>
    </citation>
    <scope>IDENTIFICATION</scope>
    <source>
        <strain evidence="2">DH4</strain>
    </source>
</reference>
<dbReference type="GeneID" id="113218918"/>